<dbReference type="RefSeq" id="XP_009029319.1">
    <property type="nucleotide sequence ID" value="XM_009031071.1"/>
</dbReference>
<dbReference type="EMBL" id="AMQM01001992">
    <property type="status" value="NOT_ANNOTATED_CDS"/>
    <property type="molecule type" value="Genomic_DNA"/>
</dbReference>
<gene>
    <name evidence="2" type="primary">20194980</name>
    <name evidence="1" type="ORF">HELRODRAFT_108264</name>
</gene>
<reference evidence="1 3" key="2">
    <citation type="journal article" date="2013" name="Nature">
        <title>Insights into bilaterian evolution from three spiralian genomes.</title>
        <authorList>
            <person name="Simakov O."/>
            <person name="Marletaz F."/>
            <person name="Cho S.J."/>
            <person name="Edsinger-Gonzales E."/>
            <person name="Havlak P."/>
            <person name="Hellsten U."/>
            <person name="Kuo D.H."/>
            <person name="Larsson T."/>
            <person name="Lv J."/>
            <person name="Arendt D."/>
            <person name="Savage R."/>
            <person name="Osoegawa K."/>
            <person name="de Jong P."/>
            <person name="Grimwood J."/>
            <person name="Chapman J.A."/>
            <person name="Shapiro H."/>
            <person name="Aerts A."/>
            <person name="Otillar R.P."/>
            <person name="Terry A.Y."/>
            <person name="Boore J.L."/>
            <person name="Grigoriev I.V."/>
            <person name="Lindberg D.R."/>
            <person name="Seaver E.C."/>
            <person name="Weisblat D.A."/>
            <person name="Putnam N.H."/>
            <person name="Rokhsar D.S."/>
        </authorList>
    </citation>
    <scope>NUCLEOTIDE SEQUENCE</scope>
</reference>
<dbReference type="InParanoid" id="T1EEH8"/>
<dbReference type="EMBL" id="KB097639">
    <property type="protein sequence ID" value="ESN93059.1"/>
    <property type="molecule type" value="Genomic_DNA"/>
</dbReference>
<sequence>MMSFKAVDGDVTQNITDCVVLDSSYVDKPTLKIDLSKKRSISGMVIVTWQGQGQGDSKFNYKDYIYNLERLDVYTDVDGDRAGAKHCGTVTRLNDALFKSTLHLQCDESRVGRFVFIEAVGVKQPWVDKFQAVLCEVSVYE</sequence>
<dbReference type="KEGG" id="hro:HELRODRAFT_108264"/>
<dbReference type="CTD" id="20194980"/>
<organism evidence="2 3">
    <name type="scientific">Helobdella robusta</name>
    <name type="common">Californian leech</name>
    <dbReference type="NCBI Taxonomy" id="6412"/>
    <lineage>
        <taxon>Eukaryota</taxon>
        <taxon>Metazoa</taxon>
        <taxon>Spiralia</taxon>
        <taxon>Lophotrochozoa</taxon>
        <taxon>Annelida</taxon>
        <taxon>Clitellata</taxon>
        <taxon>Hirudinea</taxon>
        <taxon>Rhynchobdellida</taxon>
        <taxon>Glossiphoniidae</taxon>
        <taxon>Helobdella</taxon>
    </lineage>
</organism>
<reference evidence="2" key="3">
    <citation type="submission" date="2015-06" db="UniProtKB">
        <authorList>
            <consortium name="EnsemblMetazoa"/>
        </authorList>
    </citation>
    <scope>IDENTIFICATION</scope>
</reference>
<name>T1EEH8_HELRO</name>
<proteinExistence type="predicted"/>
<dbReference type="OMA" id="TQNITDC"/>
<dbReference type="OrthoDB" id="6262482at2759"/>
<dbReference type="Gene3D" id="2.60.120.260">
    <property type="entry name" value="Galactose-binding domain-like"/>
    <property type="match status" value="1"/>
</dbReference>
<evidence type="ECO:0000313" key="1">
    <source>
        <dbReference type="EMBL" id="ESN93059.1"/>
    </source>
</evidence>
<dbReference type="Proteomes" id="UP000015101">
    <property type="component" value="Unassembled WGS sequence"/>
</dbReference>
<dbReference type="HOGENOM" id="CLU_1827415_0_0_1"/>
<evidence type="ECO:0000313" key="3">
    <source>
        <dbReference type="Proteomes" id="UP000015101"/>
    </source>
</evidence>
<dbReference type="SUPFAM" id="SSF49785">
    <property type="entry name" value="Galactose-binding domain-like"/>
    <property type="match status" value="1"/>
</dbReference>
<dbReference type="AlphaFoldDB" id="T1EEH8"/>
<keyword evidence="3" id="KW-1185">Reference proteome</keyword>
<protein>
    <submittedName>
        <fullName evidence="1 2">Uncharacterized protein</fullName>
    </submittedName>
</protein>
<accession>T1EEH8</accession>
<dbReference type="GeneID" id="20194980"/>
<evidence type="ECO:0000313" key="2">
    <source>
        <dbReference type="EnsemblMetazoa" id="HelroP108264"/>
    </source>
</evidence>
<dbReference type="EnsemblMetazoa" id="HelroT108264">
    <property type="protein sequence ID" value="HelroP108264"/>
    <property type="gene ID" value="HelroG108264"/>
</dbReference>
<reference evidence="3" key="1">
    <citation type="submission" date="2012-12" db="EMBL/GenBank/DDBJ databases">
        <authorList>
            <person name="Hellsten U."/>
            <person name="Grimwood J."/>
            <person name="Chapman J.A."/>
            <person name="Shapiro H."/>
            <person name="Aerts A."/>
            <person name="Otillar R.P."/>
            <person name="Terry A.Y."/>
            <person name="Boore J.L."/>
            <person name="Simakov O."/>
            <person name="Marletaz F."/>
            <person name="Cho S.-J."/>
            <person name="Edsinger-Gonzales E."/>
            <person name="Havlak P."/>
            <person name="Kuo D.-H."/>
            <person name="Larsson T."/>
            <person name="Lv J."/>
            <person name="Arendt D."/>
            <person name="Savage R."/>
            <person name="Osoegawa K."/>
            <person name="de Jong P."/>
            <person name="Lindberg D.R."/>
            <person name="Seaver E.C."/>
            <person name="Weisblat D.A."/>
            <person name="Putnam N.H."/>
            <person name="Grigoriev I.V."/>
            <person name="Rokhsar D.S."/>
        </authorList>
    </citation>
    <scope>NUCLEOTIDE SEQUENCE</scope>
</reference>
<dbReference type="STRING" id="6412.T1EEH8"/>
<dbReference type="InterPro" id="IPR008979">
    <property type="entry name" value="Galactose-bd-like_sf"/>
</dbReference>